<dbReference type="Proteomes" id="UP001169217">
    <property type="component" value="Unassembled WGS sequence"/>
</dbReference>
<name>A0ABQ9Q518_9PEZI</name>
<accession>A0ABQ9Q518</accession>
<evidence type="ECO:0000313" key="1">
    <source>
        <dbReference type="EMBL" id="KAK0378914.1"/>
    </source>
</evidence>
<sequence>MPQVTFFPSAPPGPTPSRFHPIRPTATRAFLGGPVGCAVRARNTGSALLAAFRPALEHGFQSEVLWGM</sequence>
<gene>
    <name evidence="1" type="ORF">CLIM01_03751</name>
</gene>
<proteinExistence type="predicted"/>
<keyword evidence="2" id="KW-1185">Reference proteome</keyword>
<comment type="caution">
    <text evidence="1">The sequence shown here is derived from an EMBL/GenBank/DDBJ whole genome shotgun (WGS) entry which is preliminary data.</text>
</comment>
<protein>
    <submittedName>
        <fullName evidence="1">Uncharacterized protein</fullName>
    </submittedName>
</protein>
<evidence type="ECO:0000313" key="2">
    <source>
        <dbReference type="Proteomes" id="UP001169217"/>
    </source>
</evidence>
<reference evidence="1" key="1">
    <citation type="submission" date="2023-04" db="EMBL/GenBank/DDBJ databases">
        <title>Colletotrichum limetticola genome sequence.</title>
        <authorList>
            <person name="Baroncelli R."/>
        </authorList>
    </citation>
    <scope>NUCLEOTIDE SEQUENCE</scope>
    <source>
        <strain evidence="1">KLA-Anderson</strain>
    </source>
</reference>
<organism evidence="1 2">
    <name type="scientific">Colletotrichum limetticola</name>
    <dbReference type="NCBI Taxonomy" id="1209924"/>
    <lineage>
        <taxon>Eukaryota</taxon>
        <taxon>Fungi</taxon>
        <taxon>Dikarya</taxon>
        <taxon>Ascomycota</taxon>
        <taxon>Pezizomycotina</taxon>
        <taxon>Sordariomycetes</taxon>
        <taxon>Hypocreomycetidae</taxon>
        <taxon>Glomerellales</taxon>
        <taxon>Glomerellaceae</taxon>
        <taxon>Colletotrichum</taxon>
        <taxon>Colletotrichum acutatum species complex</taxon>
    </lineage>
</organism>
<dbReference type="EMBL" id="JARUPT010000082">
    <property type="protein sequence ID" value="KAK0378914.1"/>
    <property type="molecule type" value="Genomic_DNA"/>
</dbReference>